<dbReference type="PANTHER" id="PTHR34985">
    <property type="entry name" value="SLR0554 PROTEIN"/>
    <property type="match status" value="1"/>
</dbReference>
<dbReference type="InterPro" id="IPR027417">
    <property type="entry name" value="P-loop_NTPase"/>
</dbReference>
<protein>
    <submittedName>
        <fullName evidence="2">Virulence-associated protein E</fullName>
    </submittedName>
</protein>
<keyword evidence="3" id="KW-1185">Reference proteome</keyword>
<name>A0A1H3YUV8_9FIRM</name>
<dbReference type="PANTHER" id="PTHR34985:SF1">
    <property type="entry name" value="SLR0554 PROTEIN"/>
    <property type="match status" value="1"/>
</dbReference>
<accession>A0A1H3YUV8</accession>
<dbReference type="STRING" id="81409.SAMN04515656_104125"/>
<reference evidence="2 3" key="1">
    <citation type="submission" date="2016-10" db="EMBL/GenBank/DDBJ databases">
        <authorList>
            <person name="de Groot N.N."/>
        </authorList>
    </citation>
    <scope>NUCLEOTIDE SEQUENCE [LARGE SCALE GENOMIC DNA]</scope>
    <source>
        <strain evidence="2 3">SR12</strain>
    </source>
</reference>
<evidence type="ECO:0000259" key="1">
    <source>
        <dbReference type="Pfam" id="PF05272"/>
    </source>
</evidence>
<evidence type="ECO:0000313" key="2">
    <source>
        <dbReference type="EMBL" id="SEA15343.1"/>
    </source>
</evidence>
<dbReference type="AlphaFoldDB" id="A0A1H3YUV8"/>
<feature type="domain" description="Virulence-associated protein E-like" evidence="1">
    <location>
        <begin position="482"/>
        <end position="698"/>
    </location>
</feature>
<proteinExistence type="predicted"/>
<dbReference type="EMBL" id="FNRK01000004">
    <property type="protein sequence ID" value="SEA15343.1"/>
    <property type="molecule type" value="Genomic_DNA"/>
</dbReference>
<sequence length="807" mass="91198">MINDQKITISTGPSRRSVYWYPQEMLWSEFVAQLATPKVTPESFAIYKSMRKNQQDDLKDVGGFVGGRLRENRRKSDKVLDRCLITLDADNIPAGGTGAVLQAVSSLGCAYVIYSTRKHEEAAPRLRIVIPLDKPCAAEEYEPIARKISSYLDMSILDQTTFDVCRLMYWPSVSVDMGSQYVYTYADNPFLSGAGILSMYEDWHSVAEWPEIPGAIKVREQRAKRQGDPLEKKGVVGAFCRIYDVPAAMDQFLPGTYAPTDIPGRYTFTDGSTVGGAILYDGGKFIYSHHATDPISGLLCNAFDLVRLHKFSDMDDGAKEGTPAAAMPSFTAMKELCVEDPQVKALVLQEKHAEAAKDFAGIELQARGNTTEWLVKLKTNKDGVALKTIDNALIIMENDPGLSGRFYHDEFANRATVVARLPWEVSEDGPYRSRGWNDSDDAGLRHYLEKMYELTGQQKILDAMALYAKKHRRNPIKEYLAPLVWDGIQRIETLLIDYFGAADTPYTRAVLKKALVAAVARIWRPGTKFDNMPILTGPQGIGKSTFFKKLGGAWFSDSLRTFEGKEACELLQGYWIIEVGELEGFNKSEMGTIKQFLSKQDDIYRAPYGRRTEALPRGCVFFGTTNEDDFLRDRTGNRRFWPVNVDSENATKSVFTDLTPDEVDQIWAEAGILYTQGEKLYLENKEAEGAKEAQEAHKNVDPRESMILDFISKPLPSDWMRRDLQARRVFWAQGMKQEGLEERIPRDRICAAEVWCECFNNDLKYLTQRDTRDINGILMGLKVCKKFKTPTRFGAPYKQQRGFEVCL</sequence>
<dbReference type="OrthoDB" id="9763644at2"/>
<dbReference type="RefSeq" id="WP_090305236.1">
    <property type="nucleotide sequence ID" value="NZ_FNRK01000004.1"/>
</dbReference>
<dbReference type="Pfam" id="PF05272">
    <property type="entry name" value="VapE-like_dom"/>
    <property type="match status" value="1"/>
</dbReference>
<gene>
    <name evidence="2" type="ORF">SAMN04515656_104125</name>
</gene>
<organism evidence="2 3">
    <name type="scientific">Eubacterium aggregans</name>
    <dbReference type="NCBI Taxonomy" id="81409"/>
    <lineage>
        <taxon>Bacteria</taxon>
        <taxon>Bacillati</taxon>
        <taxon>Bacillota</taxon>
        <taxon>Clostridia</taxon>
        <taxon>Eubacteriales</taxon>
        <taxon>Eubacteriaceae</taxon>
        <taxon>Eubacterium</taxon>
    </lineage>
</organism>
<dbReference type="InterPro" id="IPR007936">
    <property type="entry name" value="VapE-like_dom"/>
</dbReference>
<dbReference type="Proteomes" id="UP000199394">
    <property type="component" value="Unassembled WGS sequence"/>
</dbReference>
<evidence type="ECO:0000313" key="3">
    <source>
        <dbReference type="Proteomes" id="UP000199394"/>
    </source>
</evidence>
<dbReference type="SUPFAM" id="SSF52540">
    <property type="entry name" value="P-loop containing nucleoside triphosphate hydrolases"/>
    <property type="match status" value="1"/>
</dbReference>